<evidence type="ECO:0000313" key="2">
    <source>
        <dbReference type="EMBL" id="EFI98572.1"/>
    </source>
</evidence>
<feature type="region of interest" description="Disordered" evidence="1">
    <location>
        <begin position="1"/>
        <end position="82"/>
    </location>
</feature>
<dbReference type="Proteomes" id="UP000007431">
    <property type="component" value="Unassembled WGS sequence"/>
</dbReference>
<dbReference type="GO" id="GO:0043625">
    <property type="term" value="C:delta DNA polymerase complex"/>
    <property type="evidence" value="ECO:0007669"/>
    <property type="project" value="TreeGrafter"/>
</dbReference>
<gene>
    <name evidence="2" type="ORF">SCHCODRAFT_108383</name>
</gene>
<accession>D8Q1W0</accession>
<dbReference type="InterPro" id="IPR007218">
    <property type="entry name" value="DNA_pol_delta_4"/>
</dbReference>
<dbReference type="STRING" id="578458.D8Q1W0"/>
<proteinExistence type="predicted"/>
<dbReference type="OMA" id="HYGPCTG"/>
<dbReference type="PANTHER" id="PTHR14303:SF0">
    <property type="entry name" value="DNA POLYMERASE DELTA SUBUNIT 4"/>
    <property type="match status" value="1"/>
</dbReference>
<dbReference type="RefSeq" id="XP_003033475.1">
    <property type="nucleotide sequence ID" value="XM_003033429.1"/>
</dbReference>
<feature type="compositionally biased region" description="Polar residues" evidence="1">
    <location>
        <begin position="1"/>
        <end position="10"/>
    </location>
</feature>
<dbReference type="EMBL" id="GL377305">
    <property type="protein sequence ID" value="EFI98572.1"/>
    <property type="molecule type" value="Genomic_DNA"/>
</dbReference>
<evidence type="ECO:0000313" key="3">
    <source>
        <dbReference type="Proteomes" id="UP000007431"/>
    </source>
</evidence>
<dbReference type="eggNOG" id="ENOG502SC9I">
    <property type="taxonomic scope" value="Eukaryota"/>
</dbReference>
<evidence type="ECO:0008006" key="4">
    <source>
        <dbReference type="Google" id="ProtNLM"/>
    </source>
</evidence>
<sequence length="204" mass="22414">MPPTRTTRSSGAPKLKQAKLSFNASKRGASANTAKPAKTSVARTSSTPVLSRRASSSSSSISADSSSSDHTDDEDDIEVVEAPRKSTRRLPLAKAVIDVDAEAEPLDVKDPRWNRAHKEAKELRGTPLVHAEGQNKVHDILRVFDMTYKYGPYVGVTRLERWERANNLGLNPPPEIRDILLTREGRTLDEYAQSAVFGKGDVLH</sequence>
<dbReference type="VEuPathDB" id="FungiDB:SCHCODRAFT_02619854"/>
<protein>
    <recommendedName>
        <fullName evidence="4">DNA polymerase delta subunit 4</fullName>
    </recommendedName>
</protein>
<evidence type="ECO:0000256" key="1">
    <source>
        <dbReference type="SAM" id="MobiDB-lite"/>
    </source>
</evidence>
<dbReference type="GO" id="GO:0003887">
    <property type="term" value="F:DNA-directed DNA polymerase activity"/>
    <property type="evidence" value="ECO:0007669"/>
    <property type="project" value="TreeGrafter"/>
</dbReference>
<dbReference type="KEGG" id="scm:SCHCO_02619854"/>
<dbReference type="InParanoid" id="D8Q1W0"/>
<feature type="non-terminal residue" evidence="2">
    <location>
        <position position="204"/>
    </location>
</feature>
<dbReference type="GeneID" id="9591025"/>
<dbReference type="GO" id="GO:0006261">
    <property type="term" value="P:DNA-templated DNA replication"/>
    <property type="evidence" value="ECO:0007669"/>
    <property type="project" value="TreeGrafter"/>
</dbReference>
<reference evidence="2 3" key="1">
    <citation type="journal article" date="2010" name="Nat. Biotechnol.">
        <title>Genome sequence of the model mushroom Schizophyllum commune.</title>
        <authorList>
            <person name="Ohm R.A."/>
            <person name="de Jong J.F."/>
            <person name="Lugones L.G."/>
            <person name="Aerts A."/>
            <person name="Kothe E."/>
            <person name="Stajich J.E."/>
            <person name="de Vries R.P."/>
            <person name="Record E."/>
            <person name="Levasseur A."/>
            <person name="Baker S.E."/>
            <person name="Bartholomew K.A."/>
            <person name="Coutinho P.M."/>
            <person name="Erdmann S."/>
            <person name="Fowler T.J."/>
            <person name="Gathman A.C."/>
            <person name="Lombard V."/>
            <person name="Henrissat B."/>
            <person name="Knabe N."/>
            <person name="Kuees U."/>
            <person name="Lilly W.W."/>
            <person name="Lindquist E."/>
            <person name="Lucas S."/>
            <person name="Magnuson J.K."/>
            <person name="Piumi F."/>
            <person name="Raudaskoski M."/>
            <person name="Salamov A."/>
            <person name="Schmutz J."/>
            <person name="Schwarze F.W.M.R."/>
            <person name="vanKuyk P.A."/>
            <person name="Horton J.S."/>
            <person name="Grigoriev I.V."/>
            <person name="Woesten H.A.B."/>
        </authorList>
    </citation>
    <scope>NUCLEOTIDE SEQUENCE [LARGE SCALE GENOMIC DNA]</scope>
    <source>
        <strain evidence="3">H4-8 / FGSC 9210</strain>
    </source>
</reference>
<dbReference type="Pfam" id="PF04081">
    <property type="entry name" value="DNA_pol_delta_4"/>
    <property type="match status" value="1"/>
</dbReference>
<feature type="compositionally biased region" description="Low complexity" evidence="1">
    <location>
        <begin position="45"/>
        <end position="68"/>
    </location>
</feature>
<dbReference type="OrthoDB" id="337486at2759"/>
<dbReference type="AlphaFoldDB" id="D8Q1W0"/>
<organism evidence="3">
    <name type="scientific">Schizophyllum commune (strain H4-8 / FGSC 9210)</name>
    <name type="common">Split gill fungus</name>
    <dbReference type="NCBI Taxonomy" id="578458"/>
    <lineage>
        <taxon>Eukaryota</taxon>
        <taxon>Fungi</taxon>
        <taxon>Dikarya</taxon>
        <taxon>Basidiomycota</taxon>
        <taxon>Agaricomycotina</taxon>
        <taxon>Agaricomycetes</taxon>
        <taxon>Agaricomycetidae</taxon>
        <taxon>Agaricales</taxon>
        <taxon>Schizophyllaceae</taxon>
        <taxon>Schizophyllum</taxon>
    </lineage>
</organism>
<dbReference type="HOGENOM" id="CLU_077732_1_0_1"/>
<dbReference type="PANTHER" id="PTHR14303">
    <property type="entry name" value="DNA POLYMERASE DELTA SUBUNIT 4"/>
    <property type="match status" value="1"/>
</dbReference>
<name>D8Q1W0_SCHCM</name>
<keyword evidence="3" id="KW-1185">Reference proteome</keyword>
<dbReference type="GO" id="GO:0000731">
    <property type="term" value="P:DNA synthesis involved in DNA repair"/>
    <property type="evidence" value="ECO:0007669"/>
    <property type="project" value="InterPro"/>
</dbReference>